<dbReference type="Proteomes" id="UP000178841">
    <property type="component" value="Unassembled WGS sequence"/>
</dbReference>
<dbReference type="InterPro" id="IPR011051">
    <property type="entry name" value="RmlC_Cupin_sf"/>
</dbReference>
<dbReference type="SUPFAM" id="SSF51182">
    <property type="entry name" value="RmlC-like cupins"/>
    <property type="match status" value="1"/>
</dbReference>
<evidence type="ECO:0000313" key="3">
    <source>
        <dbReference type="Proteomes" id="UP000178841"/>
    </source>
</evidence>
<evidence type="ECO:0000313" key="2">
    <source>
        <dbReference type="EMBL" id="OGZ04661.1"/>
    </source>
</evidence>
<sequence length="127" mass="14300">MPKWWIGLVSVGHSDQRRTIFDVVKGGVEGKMINQISAFDCLFAGNYIGRHYHKKMWEVYYIFSGEGTMHMRDIASGEEMSAPMGPRFRAIVPPNVVHELVATTDMTLIIAATGEQGPHDTFFPVRD</sequence>
<protein>
    <recommendedName>
        <fullName evidence="1">Capsular polysaccharide assembling protein CapF C-terminal domain-containing protein</fullName>
    </recommendedName>
</protein>
<dbReference type="InterPro" id="IPR029303">
    <property type="entry name" value="CapF_C"/>
</dbReference>
<dbReference type="STRING" id="1798657.A2648_01010"/>
<accession>A0A1G2CVH3</accession>
<feature type="domain" description="Capsular polysaccharide assembling protein CapF C-terminal" evidence="1">
    <location>
        <begin position="13"/>
        <end position="110"/>
    </location>
</feature>
<evidence type="ECO:0000259" key="1">
    <source>
        <dbReference type="Pfam" id="PF14667"/>
    </source>
</evidence>
<dbReference type="InterPro" id="IPR014710">
    <property type="entry name" value="RmlC-like_jellyroll"/>
</dbReference>
<dbReference type="AlphaFoldDB" id="A0A1G2CVH3"/>
<gene>
    <name evidence="2" type="ORF">A2648_01010</name>
</gene>
<name>A0A1G2CVH3_9BACT</name>
<proteinExistence type="predicted"/>
<dbReference type="EMBL" id="MHLH01000003">
    <property type="protein sequence ID" value="OGZ04661.1"/>
    <property type="molecule type" value="Genomic_DNA"/>
</dbReference>
<reference evidence="2 3" key="1">
    <citation type="journal article" date="2016" name="Nat. Commun.">
        <title>Thousands of microbial genomes shed light on interconnected biogeochemical processes in an aquifer system.</title>
        <authorList>
            <person name="Anantharaman K."/>
            <person name="Brown C.T."/>
            <person name="Hug L.A."/>
            <person name="Sharon I."/>
            <person name="Castelle C.J."/>
            <person name="Probst A.J."/>
            <person name="Thomas B.C."/>
            <person name="Singh A."/>
            <person name="Wilkins M.J."/>
            <person name="Karaoz U."/>
            <person name="Brodie E.L."/>
            <person name="Williams K.H."/>
            <person name="Hubbard S.S."/>
            <person name="Banfield J.F."/>
        </authorList>
    </citation>
    <scope>NUCLEOTIDE SEQUENCE [LARGE SCALE GENOMIC DNA]</scope>
</reference>
<dbReference type="Pfam" id="PF14667">
    <property type="entry name" value="Polysacc_synt_C"/>
    <property type="match status" value="1"/>
</dbReference>
<organism evidence="2 3">
    <name type="scientific">Candidatus Lloydbacteria bacterium RIFCSPHIGHO2_01_FULL_41_20</name>
    <dbReference type="NCBI Taxonomy" id="1798657"/>
    <lineage>
        <taxon>Bacteria</taxon>
        <taxon>Candidatus Lloydiibacteriota</taxon>
    </lineage>
</organism>
<dbReference type="Gene3D" id="2.60.120.10">
    <property type="entry name" value="Jelly Rolls"/>
    <property type="match status" value="1"/>
</dbReference>
<comment type="caution">
    <text evidence="2">The sequence shown here is derived from an EMBL/GenBank/DDBJ whole genome shotgun (WGS) entry which is preliminary data.</text>
</comment>